<dbReference type="Pfam" id="PF14652">
    <property type="entry name" value="DUF4457"/>
    <property type="match status" value="1"/>
</dbReference>
<dbReference type="PANTHER" id="PTHR21534:SF0">
    <property type="entry name" value="KATANIN-INTERACTING PROTEIN"/>
    <property type="match status" value="1"/>
</dbReference>
<dbReference type="PANTHER" id="PTHR21534">
    <property type="entry name" value="KATANIN-INTERACTING PROTEIN"/>
    <property type="match status" value="1"/>
</dbReference>
<dbReference type="AlphaFoldDB" id="A0A1J4KIT1"/>
<accession>A0A1J4KIT1</accession>
<dbReference type="RefSeq" id="XP_068364275.1">
    <property type="nucleotide sequence ID" value="XM_068489864.1"/>
</dbReference>
<feature type="domain" description="KATNIP" evidence="1">
    <location>
        <begin position="85"/>
        <end position="381"/>
    </location>
</feature>
<dbReference type="InterPro" id="IPR027859">
    <property type="entry name" value="KATNIP_dom"/>
</dbReference>
<organism evidence="2 3">
    <name type="scientific">Tritrichomonas foetus</name>
    <dbReference type="NCBI Taxonomy" id="1144522"/>
    <lineage>
        <taxon>Eukaryota</taxon>
        <taxon>Metamonada</taxon>
        <taxon>Parabasalia</taxon>
        <taxon>Tritrichomonadida</taxon>
        <taxon>Tritrichomonadidae</taxon>
        <taxon>Tritrichomonas</taxon>
    </lineage>
</organism>
<protein>
    <recommendedName>
        <fullName evidence="1">KATNIP domain-containing protein</fullName>
    </recommendedName>
</protein>
<dbReference type="InterPro" id="IPR026704">
    <property type="entry name" value="KATNIP"/>
</dbReference>
<evidence type="ECO:0000313" key="2">
    <source>
        <dbReference type="EMBL" id="OHT11139.1"/>
    </source>
</evidence>
<evidence type="ECO:0000259" key="1">
    <source>
        <dbReference type="Pfam" id="PF14652"/>
    </source>
</evidence>
<dbReference type="Proteomes" id="UP000179807">
    <property type="component" value="Unassembled WGS sequence"/>
</dbReference>
<gene>
    <name evidence="2" type="ORF">TRFO_01026</name>
</gene>
<sequence length="422" mass="47704">MRLVKPGSLLPLLKNPKSPKCIMPIVRTTSNGQGNSAHDSFINAHRASRPVPILSNVINHVHIKECRRMSAPTAQINVESHEIKIKMKSNHGDPSTISCSKIDVIGTSNVPIEISKIEIVPDQTTDNGDEYKKLINGSLIKEVPDEMWKMKWPPPPPLKSVDIILTVYSNSPITALRIWPIPLDTSQNIREVVVSLDKKVFYRGEIPKDFGKVVAFTIYDENGKEIDRSYLLDQPPYESDKWGLIPFRASTKIEIQVFSAYSTKSTFFGLQQILMFDRDGMYLDIRDFSLISAVDCGETKYLAEELFWDPSEKTKMISKKMLWKAELTKNSKINIAFQEPTLISAIAFVTLKPVADPFDVGAKHVRITADKTILWSGKLKHGESNYGDVRECTTVIFLYDNAPIKQEVLRSLFLLPEQQIVE</sequence>
<keyword evidence="3" id="KW-1185">Reference proteome</keyword>
<dbReference type="GeneID" id="94824568"/>
<comment type="caution">
    <text evidence="2">The sequence shown here is derived from an EMBL/GenBank/DDBJ whole genome shotgun (WGS) entry which is preliminary data.</text>
</comment>
<dbReference type="OrthoDB" id="304622at2759"/>
<reference evidence="2" key="1">
    <citation type="submission" date="2016-10" db="EMBL/GenBank/DDBJ databases">
        <authorList>
            <person name="Benchimol M."/>
            <person name="Almeida L.G."/>
            <person name="Vasconcelos A.T."/>
            <person name="Perreira-Neves A."/>
            <person name="Rosa I.A."/>
            <person name="Tasca T."/>
            <person name="Bogo M.R."/>
            <person name="de Souza W."/>
        </authorList>
    </citation>
    <scope>NUCLEOTIDE SEQUENCE [LARGE SCALE GENOMIC DNA]</scope>
    <source>
        <strain evidence="2">K</strain>
    </source>
</reference>
<evidence type="ECO:0000313" key="3">
    <source>
        <dbReference type="Proteomes" id="UP000179807"/>
    </source>
</evidence>
<dbReference type="VEuPathDB" id="TrichDB:TRFO_01026"/>
<name>A0A1J4KIT1_9EUKA</name>
<proteinExistence type="predicted"/>
<dbReference type="EMBL" id="MLAK01000593">
    <property type="protein sequence ID" value="OHT11139.1"/>
    <property type="molecule type" value="Genomic_DNA"/>
</dbReference>